<keyword evidence="7" id="KW-0677">Repeat</keyword>
<feature type="region of interest" description="Disordered" evidence="9">
    <location>
        <begin position="1201"/>
        <end position="1298"/>
    </location>
</feature>
<feature type="compositionally biased region" description="Low complexity" evidence="9">
    <location>
        <begin position="91"/>
        <end position="102"/>
    </location>
</feature>
<evidence type="ECO:0000256" key="7">
    <source>
        <dbReference type="ARBA" id="ARBA00022737"/>
    </source>
</evidence>
<evidence type="ECO:0000256" key="1">
    <source>
        <dbReference type="ARBA" id="ARBA00004236"/>
    </source>
</evidence>
<gene>
    <name evidence="11" type="primary">CARMIL3</name>
</gene>
<feature type="compositionally biased region" description="Low complexity" evidence="9">
    <location>
        <begin position="872"/>
        <end position="892"/>
    </location>
</feature>
<keyword evidence="8" id="KW-0472">Membrane</keyword>
<dbReference type="InterPro" id="IPR031943">
    <property type="entry name" value="CARMIL_C"/>
</dbReference>
<dbReference type="Pfam" id="PF16000">
    <property type="entry name" value="CARMIL_C"/>
    <property type="match status" value="1"/>
</dbReference>
<dbReference type="FunFam" id="3.80.10.10:FF:000009">
    <property type="entry name" value="F-actin-uncapping protein LRRC16A isoform X1"/>
    <property type="match status" value="1"/>
</dbReference>
<feature type="compositionally biased region" description="Basic and acidic residues" evidence="9">
    <location>
        <begin position="1274"/>
        <end position="1288"/>
    </location>
</feature>
<dbReference type="SUPFAM" id="SSF52047">
    <property type="entry name" value="RNI-like"/>
    <property type="match status" value="1"/>
</dbReference>
<evidence type="ECO:0000259" key="10">
    <source>
        <dbReference type="Pfam" id="PF16000"/>
    </source>
</evidence>
<evidence type="ECO:0000256" key="2">
    <source>
        <dbReference type="ARBA" id="ARBA00004496"/>
    </source>
</evidence>
<dbReference type="GO" id="GO:0016477">
    <property type="term" value="P:cell migration"/>
    <property type="evidence" value="ECO:0007669"/>
    <property type="project" value="TreeGrafter"/>
</dbReference>
<feature type="compositionally biased region" description="Pro residues" evidence="9">
    <location>
        <begin position="17"/>
        <end position="33"/>
    </location>
</feature>
<feature type="compositionally biased region" description="Pro residues" evidence="9">
    <location>
        <begin position="809"/>
        <end position="823"/>
    </location>
</feature>
<dbReference type="InterPro" id="IPR001611">
    <property type="entry name" value="Leu-rich_rpt"/>
</dbReference>
<dbReference type="InterPro" id="IPR032675">
    <property type="entry name" value="LRR_dom_sf"/>
</dbReference>
<proteinExistence type="inferred from homology"/>
<keyword evidence="4" id="KW-1003">Cell membrane</keyword>
<evidence type="ECO:0000256" key="4">
    <source>
        <dbReference type="ARBA" id="ARBA00022475"/>
    </source>
</evidence>
<organism evidence="11 12">
    <name type="scientific">Gopherus evgoodei</name>
    <name type="common">Goodes thornscrub tortoise</name>
    <dbReference type="NCBI Taxonomy" id="1825980"/>
    <lineage>
        <taxon>Eukaryota</taxon>
        <taxon>Metazoa</taxon>
        <taxon>Chordata</taxon>
        <taxon>Craniata</taxon>
        <taxon>Vertebrata</taxon>
        <taxon>Euteleostomi</taxon>
        <taxon>Archelosauria</taxon>
        <taxon>Testudinata</taxon>
        <taxon>Testudines</taxon>
        <taxon>Cryptodira</taxon>
        <taxon>Durocryptodira</taxon>
        <taxon>Testudinoidea</taxon>
        <taxon>Testudinidae</taxon>
        <taxon>Gopherus</taxon>
    </lineage>
</organism>
<comment type="similarity">
    <text evidence="3">Belongs to the CARMIL family.</text>
</comment>
<sequence length="1298" mass="141270">PPLLLPPPKCSHCLPPSRFPPGPRPHPPISPRLPAPVSQILVDTEKATYSFKFPSPASAEQVTQHVNAALGKIFPSPTAGCLRTPETPRDTSPNSESSTSTSHSICGGFSETYAALCDYNGLCCREEVQWDVDTIYHSADNREFNLLDFSHLESRDLALIVAALAYNPWFTRLHCKDLRLSSEVAEQVLHTLSKSHHLEELVLDNVGLKTDFALKLTYALGDNPGSALHSLVLSHNQIEDKGLISLSQQFLYFPKGLRQLGLCRTGVTPKGLAGLCQTLGANPAFSSSLQHLDLSKNPGLLGGEEANGFYSFLAQPNALVRLELSGTDCAVDVLFGALLHGCCTRLSYLNLSRNTFSHRKAKDSQLSFKQFFSSAYALNHVSLSGTKMPLDALRSLFQGLSANTHLSDIHLDLSGCEVRGAPPDVPLLPPLAPGFDSDLLTLVPALGKNKSLRHLWLGKNFSVKSRTLEDILHKIVQLIQEEDCSLQSLSVSDSRLKSRTSILINALGSNTCLSKVDLSGNGMEDLGAKMLSKALQINSTLRWGIAWDRNNTTALGFHDVARALENNYTLKYMSFPMSDITAAYRSAPERTNEVWQKIQWCLLRNGHSQKFSQEQAFRLQQGIGTSSAEQMIRRLCLRVQEEVRALHSCPADTVQEEVLYARELMKEAKNSRALFPSLYELGHILASDGPVRQRLESVANEVSKAVDKELQVILESMVTLTQELCPRAMQAAEGHNKMLGAVSERVTVPRNFIRGALLEQAGQDIQNKLNEVKLSVVTYLTNSIVEELLEELYNTHKILVRHSPAGPSASPPPPKAGRGPPIPGSGVTLLSPLQDTIAIKRQKHGRKIRPVSAFIGGADPDTDVAHPWGTNSPSGWHSSSASSQYSHSRSPSFEGLTELPTEGSRLEHHTRGRPRPPRCIPLGPHQNVSHTDPQENGMLPRLDEGLEEFFSRRVLTDNTRCYPWTPRGYGVRPGPSDALPPMQKKRRKGLFHFRRHRSLKGEREVEDTIWGAPHSSPGTPQGTADEPKAPMRSSASLDEGEEQEPCGMGIPLPGMGGSGGSGVKGLPPRGKPHPLNPWWAGPDSPFPSLCFQGAELQRAGSLRARERRRSSDDSGRGGWRPQPPPQSSKPTFATIRRAEASWDIGKGCELPRSSAPGLRASPQQCPQGCELFCSSAPRAASFPAAVPQGCELPCSSAPRAASFPTAVPPGLQTSPQQCPQGCKPPCSSAPRAASLPAAVPPGLRASQQQCPQGWDSEGGRKAAPLKPQRTRRAQSCDKLESDRGRDPGSRGTQESGTN</sequence>
<protein>
    <submittedName>
        <fullName evidence="11">Capping protein regulator and myosin 1 linker 3</fullName>
    </submittedName>
</protein>
<accession>A0A8C4WMJ3</accession>
<evidence type="ECO:0000256" key="9">
    <source>
        <dbReference type="SAM" id="MobiDB-lite"/>
    </source>
</evidence>
<feature type="region of interest" description="Disordered" evidence="9">
    <location>
        <begin position="1098"/>
        <end position="1132"/>
    </location>
</feature>
<dbReference type="Pfam" id="PF13516">
    <property type="entry name" value="LRR_6"/>
    <property type="match status" value="2"/>
</dbReference>
<dbReference type="GO" id="GO:0005737">
    <property type="term" value="C:cytoplasm"/>
    <property type="evidence" value="ECO:0007669"/>
    <property type="project" value="UniProtKB-SubCell"/>
</dbReference>
<feature type="region of interest" description="Disordered" evidence="9">
    <location>
        <begin position="803"/>
        <end position="827"/>
    </location>
</feature>
<dbReference type="GeneTree" id="ENSGT00940000157990"/>
<dbReference type="Gene3D" id="3.80.10.10">
    <property type="entry name" value="Ribonuclease Inhibitor"/>
    <property type="match status" value="1"/>
</dbReference>
<keyword evidence="12" id="KW-1185">Reference proteome</keyword>
<feature type="compositionally biased region" description="Low complexity" evidence="9">
    <location>
        <begin position="1214"/>
        <end position="1241"/>
    </location>
</feature>
<name>A0A8C4WMJ3_9SAUR</name>
<feature type="region of interest" description="Disordered" evidence="9">
    <location>
        <begin position="77"/>
        <end position="102"/>
    </location>
</feature>
<dbReference type="GO" id="GO:0034315">
    <property type="term" value="P:regulation of Arp2/3 complex-mediated actin nucleation"/>
    <property type="evidence" value="ECO:0007669"/>
    <property type="project" value="TreeGrafter"/>
</dbReference>
<dbReference type="InterPro" id="IPR051279">
    <property type="entry name" value="PP1-Reg/Actin-Interact_Protein"/>
</dbReference>
<evidence type="ECO:0000256" key="3">
    <source>
        <dbReference type="ARBA" id="ARBA00007298"/>
    </source>
</evidence>
<dbReference type="GO" id="GO:0030027">
    <property type="term" value="C:lamellipodium"/>
    <property type="evidence" value="ECO:0007669"/>
    <property type="project" value="TreeGrafter"/>
</dbReference>
<evidence type="ECO:0000313" key="12">
    <source>
        <dbReference type="Proteomes" id="UP000694390"/>
    </source>
</evidence>
<evidence type="ECO:0000313" key="11">
    <source>
        <dbReference type="Ensembl" id="ENSGEVP00005018092.1"/>
    </source>
</evidence>
<comment type="subcellular location">
    <subcellularLocation>
        <location evidence="1">Cell membrane</location>
    </subcellularLocation>
    <subcellularLocation>
        <location evidence="2">Cytoplasm</location>
    </subcellularLocation>
</comment>
<evidence type="ECO:0000256" key="6">
    <source>
        <dbReference type="ARBA" id="ARBA00022614"/>
    </source>
</evidence>
<feature type="domain" description="CARMIL C-terminal" evidence="10">
    <location>
        <begin position="721"/>
        <end position="1000"/>
    </location>
</feature>
<dbReference type="PANTHER" id="PTHR24112">
    <property type="entry name" value="LEUCINE-RICH REPEAT, ISOFORM F-RELATED"/>
    <property type="match status" value="1"/>
</dbReference>
<dbReference type="OrthoDB" id="18598at2759"/>
<dbReference type="GO" id="GO:0005886">
    <property type="term" value="C:plasma membrane"/>
    <property type="evidence" value="ECO:0007669"/>
    <property type="project" value="UniProtKB-SubCell"/>
</dbReference>
<feature type="region of interest" description="Disordered" evidence="9">
    <location>
        <begin position="855"/>
        <end position="920"/>
    </location>
</feature>
<keyword evidence="6" id="KW-0433">Leucine-rich repeat</keyword>
<evidence type="ECO:0000256" key="5">
    <source>
        <dbReference type="ARBA" id="ARBA00022490"/>
    </source>
</evidence>
<keyword evidence="5" id="KW-0963">Cytoplasm</keyword>
<dbReference type="SMART" id="SM00368">
    <property type="entry name" value="LRR_RI"/>
    <property type="match status" value="3"/>
</dbReference>
<reference evidence="11" key="2">
    <citation type="submission" date="2025-09" db="UniProtKB">
        <authorList>
            <consortium name="Ensembl"/>
        </authorList>
    </citation>
    <scope>IDENTIFICATION</scope>
</reference>
<dbReference type="Proteomes" id="UP000694390">
    <property type="component" value="Unassembled WGS sequence"/>
</dbReference>
<feature type="compositionally biased region" description="Gly residues" evidence="9">
    <location>
        <begin position="1054"/>
        <end position="1063"/>
    </location>
</feature>
<dbReference type="GO" id="GO:0098794">
    <property type="term" value="C:postsynapse"/>
    <property type="evidence" value="ECO:0007669"/>
    <property type="project" value="Ensembl"/>
</dbReference>
<feature type="region of interest" description="Disordered" evidence="9">
    <location>
        <begin position="1001"/>
        <end position="1080"/>
    </location>
</feature>
<dbReference type="GO" id="GO:0150052">
    <property type="term" value="P:regulation of postsynapse assembly"/>
    <property type="evidence" value="ECO:0007669"/>
    <property type="project" value="Ensembl"/>
</dbReference>
<reference evidence="11" key="1">
    <citation type="submission" date="2025-08" db="UniProtKB">
        <authorList>
            <consortium name="Ensembl"/>
        </authorList>
    </citation>
    <scope>IDENTIFICATION</scope>
</reference>
<evidence type="ECO:0000256" key="8">
    <source>
        <dbReference type="ARBA" id="ARBA00023136"/>
    </source>
</evidence>
<dbReference type="PANTHER" id="PTHR24112:SF43">
    <property type="entry name" value="CAPPING PROTEIN, ARP2_3 AND MYOSIN-I LINKER PROTEIN 3"/>
    <property type="match status" value="1"/>
</dbReference>
<dbReference type="Ensembl" id="ENSGEVT00005019008.1">
    <property type="protein sequence ID" value="ENSGEVP00005018092.1"/>
    <property type="gene ID" value="ENSGEVG00005012018.1"/>
</dbReference>
<dbReference type="GO" id="GO:0098978">
    <property type="term" value="C:glutamatergic synapse"/>
    <property type="evidence" value="ECO:0007669"/>
    <property type="project" value="Ensembl"/>
</dbReference>
<feature type="region of interest" description="Disordered" evidence="9">
    <location>
        <begin position="14"/>
        <end position="33"/>
    </location>
</feature>